<keyword evidence="1" id="KW-0812">Transmembrane</keyword>
<organism evidence="2 3">
    <name type="scientific">Candidatus Uhrbacteria bacterium RIFCSPLOWO2_01_FULL_47_24</name>
    <dbReference type="NCBI Taxonomy" id="1802401"/>
    <lineage>
        <taxon>Bacteria</taxon>
        <taxon>Candidatus Uhriibacteriota</taxon>
    </lineage>
</organism>
<evidence type="ECO:0008006" key="4">
    <source>
        <dbReference type="Google" id="ProtNLM"/>
    </source>
</evidence>
<keyword evidence="1" id="KW-0472">Membrane</keyword>
<accession>A0A1F7URV8</accession>
<feature type="transmembrane region" description="Helical" evidence="1">
    <location>
        <begin position="44"/>
        <end position="66"/>
    </location>
</feature>
<dbReference type="STRING" id="1802401.A3B21_01260"/>
<dbReference type="EMBL" id="MGEJ01000011">
    <property type="protein sequence ID" value="OGL81022.1"/>
    <property type="molecule type" value="Genomic_DNA"/>
</dbReference>
<sequence>MRKHHFYKGRALDQELRFIYQDKKGKLPDMSHLEHEYHRRTTRLLFGIILFLATVITASWLGFFFFGTQGKGGGEITLSLDGPQEVVSGVPQEVIITYKNSDRKPLAFGALRLRLPDNILLKEASPKPENGRLEWNFGTIPARSSGELRLRLIPYGFVDDTLELQSIFSYKPADFNAEFKTSKTHTFTIRAHGVHILLSGPASTVPGEELEIRGEIKNETDETFDNVQATLTPPSTFILDDTDPKVDKGVWALQTLLPGEKKEIKFKGTFLSSAQGAQDLVIEVSKTEGTARLYPLGKEQQTIEVKGSDLQLDLFINNNPEIKWLRLGDTFRLALKLQNRASEPISGLHLTIPVTSDLIDWKNANAHEGIIAGSTITFPAVDEITLNPGQSTELSATLPLMKSAPLHASPFIELEAQALYKDGSIRTPKFKLTIVSDLTLASEARYFSATGTPQGSGPLPPKVGQETKFTVRFKIKNTFHDLSEIAVIANLPEGVKWSGAQLAQEGKLSFNESAREVRWDVPRMPITTPELSAEFSVIAKPKEDDRGKLLLLLGVSRAQATDTIMQTVFSTDAPSLSSSLEADPFGRGKGVVQ</sequence>
<protein>
    <recommendedName>
        <fullName evidence="4">DUF11 domain-containing protein</fullName>
    </recommendedName>
</protein>
<keyword evidence="1" id="KW-1133">Transmembrane helix</keyword>
<dbReference type="AlphaFoldDB" id="A0A1F7URV8"/>
<evidence type="ECO:0000313" key="3">
    <source>
        <dbReference type="Proteomes" id="UP000176897"/>
    </source>
</evidence>
<gene>
    <name evidence="2" type="ORF">A3B21_01260</name>
</gene>
<reference evidence="2 3" key="1">
    <citation type="journal article" date="2016" name="Nat. Commun.">
        <title>Thousands of microbial genomes shed light on interconnected biogeochemical processes in an aquifer system.</title>
        <authorList>
            <person name="Anantharaman K."/>
            <person name="Brown C.T."/>
            <person name="Hug L.A."/>
            <person name="Sharon I."/>
            <person name="Castelle C.J."/>
            <person name="Probst A.J."/>
            <person name="Thomas B.C."/>
            <person name="Singh A."/>
            <person name="Wilkins M.J."/>
            <person name="Karaoz U."/>
            <person name="Brodie E.L."/>
            <person name="Williams K.H."/>
            <person name="Hubbard S.S."/>
            <person name="Banfield J.F."/>
        </authorList>
    </citation>
    <scope>NUCLEOTIDE SEQUENCE [LARGE SCALE GENOMIC DNA]</scope>
</reference>
<evidence type="ECO:0000256" key="1">
    <source>
        <dbReference type="SAM" id="Phobius"/>
    </source>
</evidence>
<comment type="caution">
    <text evidence="2">The sequence shown here is derived from an EMBL/GenBank/DDBJ whole genome shotgun (WGS) entry which is preliminary data.</text>
</comment>
<name>A0A1F7URV8_9BACT</name>
<dbReference type="Gene3D" id="2.60.40.1170">
    <property type="entry name" value="Mu homology domain, subdomain B"/>
    <property type="match status" value="1"/>
</dbReference>
<proteinExistence type="predicted"/>
<evidence type="ECO:0000313" key="2">
    <source>
        <dbReference type="EMBL" id="OGL81022.1"/>
    </source>
</evidence>
<dbReference type="Proteomes" id="UP000176897">
    <property type="component" value="Unassembled WGS sequence"/>
</dbReference>